<evidence type="ECO:0000313" key="6">
    <source>
        <dbReference type="Proteomes" id="UP001500979"/>
    </source>
</evidence>
<reference evidence="5 6" key="1">
    <citation type="journal article" date="2019" name="Int. J. Syst. Evol. Microbiol.">
        <title>The Global Catalogue of Microorganisms (GCM) 10K type strain sequencing project: providing services to taxonomists for standard genome sequencing and annotation.</title>
        <authorList>
            <consortium name="The Broad Institute Genomics Platform"/>
            <consortium name="The Broad Institute Genome Sequencing Center for Infectious Disease"/>
            <person name="Wu L."/>
            <person name="Ma J."/>
        </authorList>
    </citation>
    <scope>NUCLEOTIDE SEQUENCE [LARGE SCALE GENOMIC DNA]</scope>
    <source>
        <strain evidence="5 6">JCM 9383</strain>
    </source>
</reference>
<evidence type="ECO:0000259" key="4">
    <source>
        <dbReference type="PROSITE" id="PS50932"/>
    </source>
</evidence>
<protein>
    <submittedName>
        <fullName evidence="5">LacI family DNA-binding transcriptional regulator</fullName>
    </submittedName>
</protein>
<gene>
    <name evidence="5" type="ORF">GCM10010470_00110</name>
</gene>
<dbReference type="GO" id="GO:0003677">
    <property type="term" value="F:DNA binding"/>
    <property type="evidence" value="ECO:0007669"/>
    <property type="project" value="UniProtKB-KW"/>
</dbReference>
<dbReference type="Proteomes" id="UP001500979">
    <property type="component" value="Unassembled WGS sequence"/>
</dbReference>
<keyword evidence="2 5" id="KW-0238">DNA-binding</keyword>
<dbReference type="Gene3D" id="1.10.260.40">
    <property type="entry name" value="lambda repressor-like DNA-binding domains"/>
    <property type="match status" value="1"/>
</dbReference>
<dbReference type="SUPFAM" id="SSF53822">
    <property type="entry name" value="Periplasmic binding protein-like I"/>
    <property type="match status" value="1"/>
</dbReference>
<dbReference type="PROSITE" id="PS00356">
    <property type="entry name" value="HTH_LACI_1"/>
    <property type="match status" value="1"/>
</dbReference>
<dbReference type="EMBL" id="BAAAUX010000001">
    <property type="protein sequence ID" value="GAA2772601.1"/>
    <property type="molecule type" value="Genomic_DNA"/>
</dbReference>
<dbReference type="CDD" id="cd06267">
    <property type="entry name" value="PBP1_LacI_sugar_binding-like"/>
    <property type="match status" value="1"/>
</dbReference>
<keyword evidence="1" id="KW-0805">Transcription regulation</keyword>
<organism evidence="5 6">
    <name type="scientific">Saccharopolyspora taberi</name>
    <dbReference type="NCBI Taxonomy" id="60895"/>
    <lineage>
        <taxon>Bacteria</taxon>
        <taxon>Bacillati</taxon>
        <taxon>Actinomycetota</taxon>
        <taxon>Actinomycetes</taxon>
        <taxon>Pseudonocardiales</taxon>
        <taxon>Pseudonocardiaceae</taxon>
        <taxon>Saccharopolyspora</taxon>
    </lineage>
</organism>
<proteinExistence type="predicted"/>
<sequence length="323" mass="34547">MGIRIHDVAARAGVSVATASRALSGQRGVRAENREKVLLAARELDYEPNSLAAALRSRTTHTVGMLVPRISNPFFATLVEAVENRLQLGRRSLLLTSSHYDPEAEQSQVRALLDRRVDALVMIPCHRERSIEVMTTAAARVPVVQLDLRVNGFAGTWVGVDGEAGIAAVVHHLAGRGVTRTAFVGAEPTDSSSQERLDAYRRLAGGSVLLGDFSRDWGKEAAGRLLEAGSLPEGIVCGNDTIALGMLAELARRGVRVPEDVRVTGFDDIPYAELGQPSLTTVRQPQEQMAAEAVRVLAARLAGEEAPAQRIAISPSLVVRASG</sequence>
<dbReference type="InterPro" id="IPR046335">
    <property type="entry name" value="LacI/GalR-like_sensor"/>
</dbReference>
<evidence type="ECO:0000313" key="5">
    <source>
        <dbReference type="EMBL" id="GAA2772601.1"/>
    </source>
</evidence>
<dbReference type="Gene3D" id="3.40.50.2300">
    <property type="match status" value="2"/>
</dbReference>
<dbReference type="SMART" id="SM00354">
    <property type="entry name" value="HTH_LACI"/>
    <property type="match status" value="1"/>
</dbReference>
<keyword evidence="3" id="KW-0804">Transcription</keyword>
<dbReference type="PROSITE" id="PS50932">
    <property type="entry name" value="HTH_LACI_2"/>
    <property type="match status" value="1"/>
</dbReference>
<dbReference type="PANTHER" id="PTHR30146">
    <property type="entry name" value="LACI-RELATED TRANSCRIPTIONAL REPRESSOR"/>
    <property type="match status" value="1"/>
</dbReference>
<feature type="domain" description="HTH lacI-type" evidence="4">
    <location>
        <begin position="3"/>
        <end position="57"/>
    </location>
</feature>
<dbReference type="InterPro" id="IPR028082">
    <property type="entry name" value="Peripla_BP_I"/>
</dbReference>
<evidence type="ECO:0000256" key="1">
    <source>
        <dbReference type="ARBA" id="ARBA00023015"/>
    </source>
</evidence>
<evidence type="ECO:0000256" key="2">
    <source>
        <dbReference type="ARBA" id="ARBA00023125"/>
    </source>
</evidence>
<dbReference type="RefSeq" id="WP_344677203.1">
    <property type="nucleotide sequence ID" value="NZ_BAAAUX010000001.1"/>
</dbReference>
<dbReference type="Pfam" id="PF13377">
    <property type="entry name" value="Peripla_BP_3"/>
    <property type="match status" value="1"/>
</dbReference>
<evidence type="ECO:0000256" key="3">
    <source>
        <dbReference type="ARBA" id="ARBA00023163"/>
    </source>
</evidence>
<dbReference type="SUPFAM" id="SSF47413">
    <property type="entry name" value="lambda repressor-like DNA-binding domains"/>
    <property type="match status" value="1"/>
</dbReference>
<comment type="caution">
    <text evidence="5">The sequence shown here is derived from an EMBL/GenBank/DDBJ whole genome shotgun (WGS) entry which is preliminary data.</text>
</comment>
<name>A0ABN3UZA5_9PSEU</name>
<dbReference type="PANTHER" id="PTHR30146:SF109">
    <property type="entry name" value="HTH-TYPE TRANSCRIPTIONAL REGULATOR GALS"/>
    <property type="match status" value="1"/>
</dbReference>
<keyword evidence="6" id="KW-1185">Reference proteome</keyword>
<dbReference type="InterPro" id="IPR010982">
    <property type="entry name" value="Lambda_DNA-bd_dom_sf"/>
</dbReference>
<dbReference type="InterPro" id="IPR000843">
    <property type="entry name" value="HTH_LacI"/>
</dbReference>
<accession>A0ABN3UZA5</accession>
<dbReference type="Pfam" id="PF00356">
    <property type="entry name" value="LacI"/>
    <property type="match status" value="1"/>
</dbReference>
<dbReference type="CDD" id="cd01392">
    <property type="entry name" value="HTH_LacI"/>
    <property type="match status" value="1"/>
</dbReference>